<keyword evidence="6 10" id="KW-0274">FAD</keyword>
<dbReference type="GO" id="GO:0016740">
    <property type="term" value="F:transferase activity"/>
    <property type="evidence" value="ECO:0007669"/>
    <property type="project" value="UniProtKB-UniRule"/>
</dbReference>
<dbReference type="InterPro" id="IPR003374">
    <property type="entry name" value="ApbE-like_sf"/>
</dbReference>
<evidence type="ECO:0000256" key="9">
    <source>
        <dbReference type="ARBA" id="ARBA00048540"/>
    </source>
</evidence>
<evidence type="ECO:0000256" key="3">
    <source>
        <dbReference type="ARBA" id="ARBA00022630"/>
    </source>
</evidence>
<feature type="binding site" evidence="11">
    <location>
        <position position="177"/>
    </location>
    <ligand>
        <name>Mg(2+)</name>
        <dbReference type="ChEBI" id="CHEBI:18420"/>
    </ligand>
</feature>
<dbReference type="InterPro" id="IPR024932">
    <property type="entry name" value="ApbE"/>
</dbReference>
<reference evidence="13" key="1">
    <citation type="submission" date="2018-06" db="EMBL/GenBank/DDBJ databases">
        <authorList>
            <person name="Khan S.A."/>
        </authorList>
    </citation>
    <scope>NUCLEOTIDE SEQUENCE [LARGE SCALE GENOMIC DNA]</scope>
    <source>
        <strain evidence="13">DB-1506</strain>
    </source>
</reference>
<name>A0A327LXS2_9PROT</name>
<evidence type="ECO:0000313" key="13">
    <source>
        <dbReference type="Proteomes" id="UP000249065"/>
    </source>
</evidence>
<dbReference type="PANTHER" id="PTHR30040">
    <property type="entry name" value="THIAMINE BIOSYNTHESIS LIPOPROTEIN APBE"/>
    <property type="match status" value="1"/>
</dbReference>
<evidence type="ECO:0000256" key="4">
    <source>
        <dbReference type="ARBA" id="ARBA00022679"/>
    </source>
</evidence>
<sequence length="329" mass="34879">MRRRALCILAAAAGLPRPGSSSARADAASLITWSGPVLGGVGSIHLHHPDPVVARKLIKRSVAEIERLEMLFSLWRKDSQLSELNRHGVLAAPPPDMVGLLTAAQRAAALTGGLFDVTVQPLWGLYRGYFGVEDASPSGPPWVAVEAALTLVDQRRLLVSPDRIALAQKGMAVTLNGIAQGYITDRVVDLLRRAGVSQTLVDLGETRAIGGHPGGRPWQAALEDPEMPGRLWGEVDLVDRALATSGDGGFVFDPAGRFTHLLDPRSGRSPRLHRAVSVVAPDATLADSLSTAFSLMSEEDVAATLRLLPGVEAHVLRHDGGSTLLKGLA</sequence>
<evidence type="ECO:0000256" key="10">
    <source>
        <dbReference type="PIRNR" id="PIRNR006268"/>
    </source>
</evidence>
<dbReference type="GO" id="GO:0046872">
    <property type="term" value="F:metal ion binding"/>
    <property type="evidence" value="ECO:0007669"/>
    <property type="project" value="UniProtKB-UniRule"/>
</dbReference>
<comment type="cofactor">
    <cofactor evidence="11">
        <name>Mg(2+)</name>
        <dbReference type="ChEBI" id="CHEBI:18420"/>
    </cofactor>
    <cofactor evidence="11">
        <name>Mn(2+)</name>
        <dbReference type="ChEBI" id="CHEBI:29035"/>
    </cofactor>
    <text evidence="11">Magnesium. Can also use manganese.</text>
</comment>
<dbReference type="Gene3D" id="3.10.520.10">
    <property type="entry name" value="ApbE-like domains"/>
    <property type="match status" value="1"/>
</dbReference>
<dbReference type="RefSeq" id="WP_111472588.1">
    <property type="nucleotide sequence ID" value="NZ_QLIX01000037.1"/>
</dbReference>
<evidence type="ECO:0000313" key="12">
    <source>
        <dbReference type="EMBL" id="RAI55176.1"/>
    </source>
</evidence>
<evidence type="ECO:0000256" key="5">
    <source>
        <dbReference type="ARBA" id="ARBA00022723"/>
    </source>
</evidence>
<keyword evidence="5 10" id="KW-0479">Metal-binding</keyword>
<keyword evidence="3 10" id="KW-0285">Flavoprotein</keyword>
<comment type="similarity">
    <text evidence="10">Belongs to the ApbE family.</text>
</comment>
<dbReference type="EC" id="2.7.1.180" evidence="1 10"/>
<evidence type="ECO:0000256" key="1">
    <source>
        <dbReference type="ARBA" id="ARBA00011955"/>
    </source>
</evidence>
<organism evidence="12 13">
    <name type="scientific">Roseicella frigidaeris</name>
    <dbReference type="NCBI Taxonomy" id="2230885"/>
    <lineage>
        <taxon>Bacteria</taxon>
        <taxon>Pseudomonadati</taxon>
        <taxon>Pseudomonadota</taxon>
        <taxon>Alphaproteobacteria</taxon>
        <taxon>Acetobacterales</taxon>
        <taxon>Roseomonadaceae</taxon>
        <taxon>Roseicella</taxon>
    </lineage>
</organism>
<dbReference type="OrthoDB" id="9778595at2"/>
<dbReference type="PANTHER" id="PTHR30040:SF2">
    <property type="entry name" value="FAD:PROTEIN FMN TRANSFERASE"/>
    <property type="match status" value="1"/>
</dbReference>
<accession>A0A327LXS2</accession>
<comment type="catalytic activity">
    <reaction evidence="9 10">
        <text>L-threonyl-[protein] + FAD = FMN-L-threonyl-[protein] + AMP + H(+)</text>
        <dbReference type="Rhea" id="RHEA:36847"/>
        <dbReference type="Rhea" id="RHEA-COMP:11060"/>
        <dbReference type="Rhea" id="RHEA-COMP:11061"/>
        <dbReference type="ChEBI" id="CHEBI:15378"/>
        <dbReference type="ChEBI" id="CHEBI:30013"/>
        <dbReference type="ChEBI" id="CHEBI:57692"/>
        <dbReference type="ChEBI" id="CHEBI:74257"/>
        <dbReference type="ChEBI" id="CHEBI:456215"/>
        <dbReference type="EC" id="2.7.1.180"/>
    </reaction>
</comment>
<dbReference type="SUPFAM" id="SSF143631">
    <property type="entry name" value="ApbE-like"/>
    <property type="match status" value="1"/>
</dbReference>
<keyword evidence="7 10" id="KW-0460">Magnesium</keyword>
<comment type="caution">
    <text evidence="12">The sequence shown here is derived from an EMBL/GenBank/DDBJ whole genome shotgun (WGS) entry which is preliminary data.</text>
</comment>
<evidence type="ECO:0000256" key="8">
    <source>
        <dbReference type="ARBA" id="ARBA00031306"/>
    </source>
</evidence>
<evidence type="ECO:0000256" key="6">
    <source>
        <dbReference type="ARBA" id="ARBA00022827"/>
    </source>
</evidence>
<dbReference type="PIRSF" id="PIRSF006268">
    <property type="entry name" value="ApbE"/>
    <property type="match status" value="1"/>
</dbReference>
<keyword evidence="13" id="KW-1185">Reference proteome</keyword>
<dbReference type="Proteomes" id="UP000249065">
    <property type="component" value="Unassembled WGS sequence"/>
</dbReference>
<evidence type="ECO:0000256" key="7">
    <source>
        <dbReference type="ARBA" id="ARBA00022842"/>
    </source>
</evidence>
<feature type="binding site" evidence="11">
    <location>
        <position position="287"/>
    </location>
    <ligand>
        <name>Mg(2+)</name>
        <dbReference type="ChEBI" id="CHEBI:18420"/>
    </ligand>
</feature>
<evidence type="ECO:0000256" key="11">
    <source>
        <dbReference type="PIRSR" id="PIRSR006268-2"/>
    </source>
</evidence>
<dbReference type="Pfam" id="PF02424">
    <property type="entry name" value="ApbE"/>
    <property type="match status" value="1"/>
</dbReference>
<proteinExistence type="inferred from homology"/>
<dbReference type="AlphaFoldDB" id="A0A327LXS2"/>
<keyword evidence="4 10" id="KW-0808">Transferase</keyword>
<feature type="binding site" evidence="11">
    <location>
        <position position="291"/>
    </location>
    <ligand>
        <name>Mg(2+)</name>
        <dbReference type="ChEBI" id="CHEBI:18420"/>
    </ligand>
</feature>
<gene>
    <name evidence="12" type="ORF">DOO78_24835</name>
</gene>
<protein>
    <recommendedName>
        <fullName evidence="2 10">FAD:protein FMN transferase</fullName>
        <ecNumber evidence="1 10">2.7.1.180</ecNumber>
    </recommendedName>
    <alternativeName>
        <fullName evidence="8 10">Flavin transferase</fullName>
    </alternativeName>
</protein>
<dbReference type="EMBL" id="QLIX01000037">
    <property type="protein sequence ID" value="RAI55176.1"/>
    <property type="molecule type" value="Genomic_DNA"/>
</dbReference>
<evidence type="ECO:0000256" key="2">
    <source>
        <dbReference type="ARBA" id="ARBA00016337"/>
    </source>
</evidence>